<dbReference type="InterPro" id="IPR003673">
    <property type="entry name" value="CoA-Trfase_fam_III"/>
</dbReference>
<proteinExistence type="predicted"/>
<dbReference type="RefSeq" id="WP_263390259.1">
    <property type="nucleotide sequence ID" value="NZ_JAOVQN010000036.1"/>
</dbReference>
<reference evidence="2 3" key="1">
    <citation type="submission" date="2022-10" db="EMBL/GenBank/DDBJ databases">
        <title>Ruegeria sp. nov., isolated from ocean surface water.</title>
        <authorList>
            <person name="He W."/>
            <person name="Wang L."/>
            <person name="Zhang D.-F."/>
        </authorList>
    </citation>
    <scope>NUCLEOTIDE SEQUENCE [LARGE SCALE GENOMIC DNA]</scope>
    <source>
        <strain evidence="2 3">WL0004</strain>
    </source>
</reference>
<dbReference type="PANTHER" id="PTHR48207">
    <property type="entry name" value="SUCCINATE--HYDROXYMETHYLGLUTARATE COA-TRANSFERASE"/>
    <property type="match status" value="1"/>
</dbReference>
<evidence type="ECO:0000313" key="3">
    <source>
        <dbReference type="Proteomes" id="UP001321014"/>
    </source>
</evidence>
<dbReference type="InterPro" id="IPR050483">
    <property type="entry name" value="CoA-transferase_III_domain"/>
</dbReference>
<evidence type="ECO:0000256" key="1">
    <source>
        <dbReference type="ARBA" id="ARBA00022679"/>
    </source>
</evidence>
<dbReference type="PANTHER" id="PTHR48207:SF3">
    <property type="entry name" value="SUCCINATE--HYDROXYMETHYLGLUTARATE COA-TRANSFERASE"/>
    <property type="match status" value="1"/>
</dbReference>
<evidence type="ECO:0000313" key="2">
    <source>
        <dbReference type="EMBL" id="MCU9840387.1"/>
    </source>
</evidence>
<name>A0ABT2WYR2_9RHOB</name>
<dbReference type="Gene3D" id="3.30.1540.10">
    <property type="entry name" value="formyl-coa transferase, domain 3"/>
    <property type="match status" value="1"/>
</dbReference>
<dbReference type="Proteomes" id="UP001321014">
    <property type="component" value="Unassembled WGS sequence"/>
</dbReference>
<keyword evidence="3" id="KW-1185">Reference proteome</keyword>
<organism evidence="2 3">
    <name type="scientific">Ruegeria marisflavi</name>
    <dbReference type="NCBI Taxonomy" id="2984152"/>
    <lineage>
        <taxon>Bacteria</taxon>
        <taxon>Pseudomonadati</taxon>
        <taxon>Pseudomonadota</taxon>
        <taxon>Alphaproteobacteria</taxon>
        <taxon>Rhodobacterales</taxon>
        <taxon>Roseobacteraceae</taxon>
        <taxon>Ruegeria</taxon>
    </lineage>
</organism>
<gene>
    <name evidence="2" type="ORF">OEZ49_21770</name>
</gene>
<dbReference type="SUPFAM" id="SSF89796">
    <property type="entry name" value="CoA-transferase family III (CaiB/BaiF)"/>
    <property type="match status" value="1"/>
</dbReference>
<dbReference type="InterPro" id="IPR023606">
    <property type="entry name" value="CoA-Trfase_III_dom_1_sf"/>
</dbReference>
<dbReference type="GO" id="GO:0016740">
    <property type="term" value="F:transferase activity"/>
    <property type="evidence" value="ECO:0007669"/>
    <property type="project" value="UniProtKB-KW"/>
</dbReference>
<dbReference type="EMBL" id="JAOVQN010000036">
    <property type="protein sequence ID" value="MCU9840387.1"/>
    <property type="molecule type" value="Genomic_DNA"/>
</dbReference>
<keyword evidence="1 2" id="KW-0808">Transferase</keyword>
<dbReference type="Gene3D" id="3.40.50.10540">
    <property type="entry name" value="Crotonobetainyl-coa:carnitine coa-transferase, domain 1"/>
    <property type="match status" value="1"/>
</dbReference>
<dbReference type="InterPro" id="IPR044855">
    <property type="entry name" value="CoA-Trfase_III_dom3_sf"/>
</dbReference>
<protein>
    <submittedName>
        <fullName evidence="2">CoA transferase</fullName>
    </submittedName>
</protein>
<dbReference type="Pfam" id="PF02515">
    <property type="entry name" value="CoA_transf_3"/>
    <property type="match status" value="1"/>
</dbReference>
<accession>A0ABT2WYR2</accession>
<comment type="caution">
    <text evidence="2">The sequence shown here is derived from an EMBL/GenBank/DDBJ whole genome shotgun (WGS) entry which is preliminary data.</text>
</comment>
<sequence>MSLHGTRVIDLTRVISGPFCTQQLADLGADVIKVEGPKGDPLRAQGSKIDGMSAYFASFNRNKRSVVLDLRTPDGMAVLKKLIAGADMLVENFKPGTMAKMGLSDADLEMLNPLLIVCHISGFGQTGPYAARPSFDFVAQAMSGFMWTNGEDGAPPLRSGLPISDLVAGLYAALGCTAALAVPTESRTFKSIDIAMTDSMVSMLAYMATEVFATGQALPRVGNDHPLVAPYGLFETSDGHVAIAASNDQIVDRLFSLLDCRHLFDDPRFATNDARVRHRDEIRAEVQARLEGRTTESWLERLNDAGVPAGPVLDVVAALDDPQIRHREMVMAPDGARAGKMKILGFPIKQSVDEPTLRRSAPELGEHTEEVLCRL</sequence>